<protein>
    <submittedName>
        <fullName evidence="3">DUF1343 domain-containing protein</fullName>
    </submittedName>
</protein>
<dbReference type="Proteomes" id="UP000886722">
    <property type="component" value="Unassembled WGS sequence"/>
</dbReference>
<organism evidence="3 4">
    <name type="scientific">Candidatus Caccoplasma intestinavium</name>
    <dbReference type="NCBI Taxonomy" id="2840716"/>
    <lineage>
        <taxon>Bacteria</taxon>
        <taxon>Pseudomonadati</taxon>
        <taxon>Bacteroidota</taxon>
        <taxon>Bacteroidia</taxon>
        <taxon>Bacteroidales</taxon>
        <taxon>Bacteroidaceae</taxon>
        <taxon>Bacteroidaceae incertae sedis</taxon>
        <taxon>Candidatus Caccoplasma</taxon>
    </lineage>
</organism>
<dbReference type="Gene3D" id="3.90.1150.140">
    <property type="match status" value="1"/>
</dbReference>
<evidence type="ECO:0000313" key="3">
    <source>
        <dbReference type="EMBL" id="HIT40221.1"/>
    </source>
</evidence>
<comment type="caution">
    <text evidence="3">The sequence shown here is derived from an EMBL/GenBank/DDBJ whole genome shotgun (WGS) entry which is preliminary data.</text>
</comment>
<dbReference type="PIRSF" id="PIRSF016719">
    <property type="entry name" value="UCP016719"/>
    <property type="match status" value="1"/>
</dbReference>
<dbReference type="GO" id="GO:0033922">
    <property type="term" value="F:peptidoglycan beta-N-acetylmuramidase activity"/>
    <property type="evidence" value="ECO:0007669"/>
    <property type="project" value="InterPro"/>
</dbReference>
<name>A0A9D1GG45_9BACT</name>
<reference evidence="3" key="2">
    <citation type="journal article" date="2021" name="PeerJ">
        <title>Extensive microbial diversity within the chicken gut microbiome revealed by metagenomics and culture.</title>
        <authorList>
            <person name="Gilroy R."/>
            <person name="Ravi A."/>
            <person name="Getino M."/>
            <person name="Pursley I."/>
            <person name="Horton D.L."/>
            <person name="Alikhan N.F."/>
            <person name="Baker D."/>
            <person name="Gharbi K."/>
            <person name="Hall N."/>
            <person name="Watson M."/>
            <person name="Adriaenssens E.M."/>
            <person name="Foster-Nyarko E."/>
            <person name="Jarju S."/>
            <person name="Secka A."/>
            <person name="Antonio M."/>
            <person name="Oren A."/>
            <person name="Chaudhuri R.R."/>
            <person name="La Ragione R."/>
            <person name="Hildebrand F."/>
            <person name="Pallen M.J."/>
        </authorList>
    </citation>
    <scope>NUCLEOTIDE SEQUENCE</scope>
    <source>
        <strain evidence="3">21143</strain>
    </source>
</reference>
<reference evidence="3" key="1">
    <citation type="submission" date="2020-10" db="EMBL/GenBank/DDBJ databases">
        <authorList>
            <person name="Gilroy R."/>
        </authorList>
    </citation>
    <scope>NUCLEOTIDE SEQUENCE</scope>
    <source>
        <strain evidence="3">21143</strain>
    </source>
</reference>
<dbReference type="InterPro" id="IPR048503">
    <property type="entry name" value="NamZ_C"/>
</dbReference>
<sequence length="389" mass="43457">MKAFVLSVILCWIVYMPVMSNGKVQVGADRLEEWLADLDGCRVALAVNQTSLLSASSVHLVDTLLARGINVVALFAPEHGLRGTADAGEILSDSRDARTGLPIYSLYGMNKKPSDRQLKDIDVLIFDIQDVGARFYTYISTMYYLMQGCAEQGVSMWVLDRPNPCDYVDGPVLEDSLRSFVGILPLPVLHGLTVGELACMIKGEDWGSTARLDLTVIPLLGWRHGDRYSLPVKPSPNLPNDTAIRFYPSLCFFEATRVSVGRGTYMPFQVVGYPDSTYGTFLFKPVSLPGYDKNPLQCGKLCYGIDLRDSVPPEGLSLKYLLQFFHRSGKGAEFFSSPSFFDKLMGSSRVRHEIIDGKSEADIRVSWQKDLAAYKELRNKYLLYPDDRR</sequence>
<dbReference type="PANTHER" id="PTHR42915:SF1">
    <property type="entry name" value="PEPTIDOGLYCAN BETA-N-ACETYLMURAMIDASE NAMZ"/>
    <property type="match status" value="1"/>
</dbReference>
<accession>A0A9D1GG45</accession>
<dbReference type="EMBL" id="DVKT01000069">
    <property type="protein sequence ID" value="HIT40221.1"/>
    <property type="molecule type" value="Genomic_DNA"/>
</dbReference>
<feature type="domain" description="Peptidoglycan beta-N-acetylmuramidase NamZ N-terminal" evidence="1">
    <location>
        <begin position="43"/>
        <end position="241"/>
    </location>
</feature>
<evidence type="ECO:0000259" key="1">
    <source>
        <dbReference type="Pfam" id="PF07075"/>
    </source>
</evidence>
<dbReference type="Pfam" id="PF20732">
    <property type="entry name" value="NamZ_C"/>
    <property type="match status" value="1"/>
</dbReference>
<dbReference type="InterPro" id="IPR048502">
    <property type="entry name" value="NamZ_N"/>
</dbReference>
<evidence type="ECO:0000259" key="2">
    <source>
        <dbReference type="Pfam" id="PF20732"/>
    </source>
</evidence>
<dbReference type="Gene3D" id="3.40.50.12170">
    <property type="entry name" value="Uncharacterised protein PF07075, DUF1343"/>
    <property type="match status" value="1"/>
</dbReference>
<dbReference type="AlphaFoldDB" id="A0A9D1GG45"/>
<dbReference type="InterPro" id="IPR008302">
    <property type="entry name" value="NamZ"/>
</dbReference>
<dbReference type="PANTHER" id="PTHR42915">
    <property type="entry name" value="HYPOTHETICAL 460 KDA PROTEIN IN FEUA-SIGW INTERGENIC REGION [PRECURSOR]"/>
    <property type="match status" value="1"/>
</dbReference>
<feature type="domain" description="Peptidoglycan beta-N-acetylmuramidase NamZ C-terminal" evidence="2">
    <location>
        <begin position="246"/>
        <end position="384"/>
    </location>
</feature>
<gene>
    <name evidence="3" type="ORF">IAD06_09340</name>
</gene>
<evidence type="ECO:0000313" key="4">
    <source>
        <dbReference type="Proteomes" id="UP000886722"/>
    </source>
</evidence>
<dbReference type="Pfam" id="PF07075">
    <property type="entry name" value="NamZ_N"/>
    <property type="match status" value="1"/>
</dbReference>
<proteinExistence type="predicted"/>